<name>A0ABX9A0M6_9SPHN</name>
<reference evidence="8 9" key="1">
    <citation type="submission" date="2021-08" db="EMBL/GenBank/DDBJ databases">
        <title>Comparative Genomics Analysis of the Genus Qipengyuania Reveals Extensive Genetic Diversity and Metabolic Versatility, Including the Description of Fifteen Novel Species.</title>
        <authorList>
            <person name="Liu Y."/>
        </authorList>
    </citation>
    <scope>NUCLEOTIDE SEQUENCE [LARGE SCALE GENOMIC DNA]</scope>
    <source>
        <strain evidence="8 9">1NDH1</strain>
    </source>
</reference>
<evidence type="ECO:0000256" key="3">
    <source>
        <dbReference type="ARBA" id="ARBA00022741"/>
    </source>
</evidence>
<comment type="domain">
    <text evidence="6">The N-terminal region contains the highly conserved SGGXDS motif, predicted to be a P-loop motif involved in ATP binding.</text>
</comment>
<evidence type="ECO:0000256" key="2">
    <source>
        <dbReference type="ARBA" id="ARBA00022694"/>
    </source>
</evidence>
<dbReference type="HAMAP" id="MF_01161">
    <property type="entry name" value="tRNA_Ile_lys_synt"/>
    <property type="match status" value="1"/>
</dbReference>
<dbReference type="InterPro" id="IPR011063">
    <property type="entry name" value="TilS/TtcA_N"/>
</dbReference>
<keyword evidence="6" id="KW-0963">Cytoplasm</keyword>
<gene>
    <name evidence="6 8" type="primary">tilS</name>
    <name evidence="8" type="ORF">K3136_11410</name>
</gene>
<dbReference type="GO" id="GO:0032267">
    <property type="term" value="F:tRNA(Ile)-lysidine synthase activity"/>
    <property type="evidence" value="ECO:0007669"/>
    <property type="project" value="UniProtKB-EC"/>
</dbReference>
<evidence type="ECO:0000313" key="9">
    <source>
        <dbReference type="Proteomes" id="UP000824321"/>
    </source>
</evidence>
<accession>A0ABX9A0M6</accession>
<evidence type="ECO:0000256" key="4">
    <source>
        <dbReference type="ARBA" id="ARBA00022840"/>
    </source>
</evidence>
<keyword evidence="4 6" id="KW-0067">ATP-binding</keyword>
<dbReference type="EC" id="6.3.4.19" evidence="6"/>
<keyword evidence="9" id="KW-1185">Reference proteome</keyword>
<dbReference type="PANTHER" id="PTHR43033">
    <property type="entry name" value="TRNA(ILE)-LYSIDINE SYNTHASE-RELATED"/>
    <property type="match status" value="1"/>
</dbReference>
<dbReference type="PANTHER" id="PTHR43033:SF1">
    <property type="entry name" value="TRNA(ILE)-LYSIDINE SYNTHASE-RELATED"/>
    <property type="match status" value="1"/>
</dbReference>
<evidence type="ECO:0000259" key="7">
    <source>
        <dbReference type="Pfam" id="PF01171"/>
    </source>
</evidence>
<feature type="domain" description="tRNA(Ile)-lysidine/2-thiocytidine synthase N-terminal" evidence="7">
    <location>
        <begin position="29"/>
        <end position="204"/>
    </location>
</feature>
<dbReference type="RefSeq" id="WP_221430434.1">
    <property type="nucleotide sequence ID" value="NZ_CP081294.1"/>
</dbReference>
<keyword evidence="2 6" id="KW-0819">tRNA processing</keyword>
<comment type="catalytic activity">
    <reaction evidence="5 6">
        <text>cytidine(34) in tRNA(Ile2) + L-lysine + ATP = lysidine(34) in tRNA(Ile2) + AMP + diphosphate + H(+)</text>
        <dbReference type="Rhea" id="RHEA:43744"/>
        <dbReference type="Rhea" id="RHEA-COMP:10625"/>
        <dbReference type="Rhea" id="RHEA-COMP:10670"/>
        <dbReference type="ChEBI" id="CHEBI:15378"/>
        <dbReference type="ChEBI" id="CHEBI:30616"/>
        <dbReference type="ChEBI" id="CHEBI:32551"/>
        <dbReference type="ChEBI" id="CHEBI:33019"/>
        <dbReference type="ChEBI" id="CHEBI:82748"/>
        <dbReference type="ChEBI" id="CHEBI:83665"/>
        <dbReference type="ChEBI" id="CHEBI:456215"/>
        <dbReference type="EC" id="6.3.4.19"/>
    </reaction>
</comment>
<comment type="similarity">
    <text evidence="6">Belongs to the tRNA(Ile)-lysidine synthase family.</text>
</comment>
<protein>
    <recommendedName>
        <fullName evidence="6">tRNA(Ile)-lysidine synthase</fullName>
        <ecNumber evidence="6">6.3.4.19</ecNumber>
    </recommendedName>
    <alternativeName>
        <fullName evidence="6">tRNA(Ile)-2-lysyl-cytidine synthase</fullName>
    </alternativeName>
    <alternativeName>
        <fullName evidence="6">tRNA(Ile)-lysidine synthetase</fullName>
    </alternativeName>
</protein>
<sequence>MGIDPELLERFRADLSALWLDDDEPEAKLGIALSGGPDSLALLVLAAAAFPGRVEAATVDHGLREESAAEAAHCASICAQLDVPHATLAVQLAEGNTQSRAREARYAALSGWATDRGIDTICTAHHRDDQVETLLMRLNRGSGLSGLAGVRAAGLAPHGESVVLRPLLDWSREELAAIVAASDFTAVTDPSNEDPAYDRVRMRQALAKADWLQLEGIARSAKVLADMEDDILGLAAEDLELAGKLDGERYLYRPLARSAVYRPSVWGEIIVLIFDEFGRSISRSDAVRMAEALMDGEPINIGGIHASSCADSEEPVWTFAPENPRRTG</sequence>
<evidence type="ECO:0000256" key="5">
    <source>
        <dbReference type="ARBA" id="ARBA00048539"/>
    </source>
</evidence>
<dbReference type="Gene3D" id="3.40.50.620">
    <property type="entry name" value="HUPs"/>
    <property type="match status" value="1"/>
</dbReference>
<dbReference type="SUPFAM" id="SSF52402">
    <property type="entry name" value="Adenine nucleotide alpha hydrolases-like"/>
    <property type="match status" value="1"/>
</dbReference>
<evidence type="ECO:0000313" key="8">
    <source>
        <dbReference type="EMBL" id="QZD94689.1"/>
    </source>
</evidence>
<dbReference type="Proteomes" id="UP000824321">
    <property type="component" value="Chromosome"/>
</dbReference>
<organism evidence="8 9">
    <name type="scientific">Qipengyuania gelatinilytica</name>
    <dbReference type="NCBI Taxonomy" id="2867231"/>
    <lineage>
        <taxon>Bacteria</taxon>
        <taxon>Pseudomonadati</taxon>
        <taxon>Pseudomonadota</taxon>
        <taxon>Alphaproteobacteria</taxon>
        <taxon>Sphingomonadales</taxon>
        <taxon>Erythrobacteraceae</taxon>
        <taxon>Qipengyuania</taxon>
    </lineage>
</organism>
<dbReference type="EMBL" id="CP081294">
    <property type="protein sequence ID" value="QZD94689.1"/>
    <property type="molecule type" value="Genomic_DNA"/>
</dbReference>
<evidence type="ECO:0000256" key="1">
    <source>
        <dbReference type="ARBA" id="ARBA00022598"/>
    </source>
</evidence>
<keyword evidence="1 6" id="KW-0436">Ligase</keyword>
<comment type="subcellular location">
    <subcellularLocation>
        <location evidence="6">Cytoplasm</location>
    </subcellularLocation>
</comment>
<keyword evidence="3 6" id="KW-0547">Nucleotide-binding</keyword>
<dbReference type="InterPro" id="IPR014729">
    <property type="entry name" value="Rossmann-like_a/b/a_fold"/>
</dbReference>
<dbReference type="NCBIfam" id="TIGR02432">
    <property type="entry name" value="lysidine_TilS_N"/>
    <property type="match status" value="1"/>
</dbReference>
<dbReference type="CDD" id="cd01992">
    <property type="entry name" value="TilS_N"/>
    <property type="match status" value="1"/>
</dbReference>
<evidence type="ECO:0000256" key="6">
    <source>
        <dbReference type="HAMAP-Rule" id="MF_01161"/>
    </source>
</evidence>
<proteinExistence type="inferred from homology"/>
<feature type="binding site" evidence="6">
    <location>
        <begin position="34"/>
        <end position="39"/>
    </location>
    <ligand>
        <name>ATP</name>
        <dbReference type="ChEBI" id="CHEBI:30616"/>
    </ligand>
</feature>
<dbReference type="InterPro" id="IPR012094">
    <property type="entry name" value="tRNA_Ile_lys_synt"/>
</dbReference>
<dbReference type="Pfam" id="PF01171">
    <property type="entry name" value="ATP_bind_3"/>
    <property type="match status" value="1"/>
</dbReference>
<comment type="function">
    <text evidence="6">Ligates lysine onto the cytidine present at position 34 of the AUA codon-specific tRNA(Ile) that contains the anticodon CAU, in an ATP-dependent manner. Cytidine is converted to lysidine, thus changing the amino acid specificity of the tRNA from methionine to isoleucine.</text>
</comment>
<dbReference type="InterPro" id="IPR012795">
    <property type="entry name" value="tRNA_Ile_lys_synt_N"/>
</dbReference>